<evidence type="ECO:0000256" key="8">
    <source>
        <dbReference type="SAM" id="Phobius"/>
    </source>
</evidence>
<dbReference type="GO" id="GO:0004672">
    <property type="term" value="F:protein kinase activity"/>
    <property type="evidence" value="ECO:0007669"/>
    <property type="project" value="InterPro"/>
</dbReference>
<dbReference type="STRING" id="4155.A0A022R2E3"/>
<dbReference type="AlphaFoldDB" id="A0A022R2E3"/>
<evidence type="ECO:0000313" key="11">
    <source>
        <dbReference type="EMBL" id="EYU34129.1"/>
    </source>
</evidence>
<feature type="signal peptide" evidence="9">
    <location>
        <begin position="1"/>
        <end position="15"/>
    </location>
</feature>
<dbReference type="PROSITE" id="PS50011">
    <property type="entry name" value="PROTEIN_KINASE_DOM"/>
    <property type="match status" value="1"/>
</dbReference>
<dbReference type="Gene3D" id="3.30.200.20">
    <property type="entry name" value="Phosphorylase Kinase, domain 1"/>
    <property type="match status" value="1"/>
</dbReference>
<protein>
    <recommendedName>
        <fullName evidence="10">Protein kinase domain-containing protein</fullName>
    </recommendedName>
</protein>
<keyword evidence="7 8" id="KW-0472">Membrane</keyword>
<dbReference type="Proteomes" id="UP000030748">
    <property type="component" value="Unassembled WGS sequence"/>
</dbReference>
<dbReference type="PANTHER" id="PTHR48007:SF86">
    <property type="entry name" value="(WILD MALAYSIAN BANANA) HYPOTHETICAL PROTEIN"/>
    <property type="match status" value="1"/>
</dbReference>
<keyword evidence="4 9" id="KW-0732">Signal</keyword>
<gene>
    <name evidence="11" type="ORF">MIMGU_mgv1a027001mg</name>
</gene>
<dbReference type="InterPro" id="IPR001611">
    <property type="entry name" value="Leu-rich_rpt"/>
</dbReference>
<dbReference type="eggNOG" id="ENOG502QRP1">
    <property type="taxonomic scope" value="Eukaryota"/>
</dbReference>
<evidence type="ECO:0000256" key="9">
    <source>
        <dbReference type="SAM" id="SignalP"/>
    </source>
</evidence>
<organism evidence="11 12">
    <name type="scientific">Erythranthe guttata</name>
    <name type="common">Yellow monkey flower</name>
    <name type="synonym">Mimulus guttatus</name>
    <dbReference type="NCBI Taxonomy" id="4155"/>
    <lineage>
        <taxon>Eukaryota</taxon>
        <taxon>Viridiplantae</taxon>
        <taxon>Streptophyta</taxon>
        <taxon>Embryophyta</taxon>
        <taxon>Tracheophyta</taxon>
        <taxon>Spermatophyta</taxon>
        <taxon>Magnoliopsida</taxon>
        <taxon>eudicotyledons</taxon>
        <taxon>Gunneridae</taxon>
        <taxon>Pentapetalae</taxon>
        <taxon>asterids</taxon>
        <taxon>lamiids</taxon>
        <taxon>Lamiales</taxon>
        <taxon>Phrymaceae</taxon>
        <taxon>Erythranthe</taxon>
    </lineage>
</organism>
<dbReference type="FunFam" id="3.80.10.10:FF:000400">
    <property type="entry name" value="Nuclear pore complex protein NUP107"/>
    <property type="match status" value="1"/>
</dbReference>
<evidence type="ECO:0000256" key="6">
    <source>
        <dbReference type="ARBA" id="ARBA00022989"/>
    </source>
</evidence>
<keyword evidence="3 8" id="KW-0812">Transmembrane</keyword>
<dbReference type="InterPro" id="IPR046959">
    <property type="entry name" value="PRK1-6/SRF4-like"/>
</dbReference>
<feature type="chain" id="PRO_5013175573" description="Protein kinase domain-containing protein" evidence="9">
    <location>
        <begin position="16"/>
        <end position="603"/>
    </location>
</feature>
<dbReference type="InterPro" id="IPR000719">
    <property type="entry name" value="Prot_kinase_dom"/>
</dbReference>
<keyword evidence="6 8" id="KW-1133">Transmembrane helix</keyword>
<keyword evidence="5" id="KW-0677">Repeat</keyword>
<name>A0A022R2E3_ERYGU</name>
<dbReference type="Gene3D" id="3.80.10.10">
    <property type="entry name" value="Ribonuclease Inhibitor"/>
    <property type="match status" value="1"/>
</dbReference>
<evidence type="ECO:0000256" key="4">
    <source>
        <dbReference type="ARBA" id="ARBA00022729"/>
    </source>
</evidence>
<dbReference type="FunFam" id="3.30.200.20:FF:000428">
    <property type="entry name" value="Inactive LRR receptor-like serine/threonine-protein kinase BIR2"/>
    <property type="match status" value="1"/>
</dbReference>
<evidence type="ECO:0000256" key="5">
    <source>
        <dbReference type="ARBA" id="ARBA00022737"/>
    </source>
</evidence>
<evidence type="ECO:0000256" key="7">
    <source>
        <dbReference type="ARBA" id="ARBA00023136"/>
    </source>
</evidence>
<dbReference type="InterPro" id="IPR032675">
    <property type="entry name" value="LRR_dom_sf"/>
</dbReference>
<dbReference type="PANTHER" id="PTHR48007">
    <property type="entry name" value="LEUCINE-RICH REPEAT RECEPTOR-LIKE PROTEIN KINASE PXC1"/>
    <property type="match status" value="1"/>
</dbReference>
<comment type="subcellular location">
    <subcellularLocation>
        <location evidence="1">Membrane</location>
    </subcellularLocation>
</comment>
<keyword evidence="2" id="KW-0433">Leucine-rich repeat</keyword>
<sequence>FLFLFSLLLFSFSYGEDDVKCLREVKNSLSDPDGKLSSWIFSNSSLGFICKFVGASCWNDQENRLIGLELRDFRLAGNIPDSLQFCHSLQVLNLAGNSLSGSIPPEICTWLPYLVTLDLSQNRLTGSIPEDLANCSYLNNLILDDNQLSGNLPYQLSSLTRLKKFSAANNYLSGRVPSFSYELDLDFGGNGGLCGAPLGKCGGLSKKSLAIITAAGVFGAAASLLLGFGLWWFYFVRSSKRSKRGYGIGRREDVSSTNWAEILRAHKLTQVILFQKPLVKVKLADLMAATNNFSKENIIFSSRTGTTYKADLPDGSALAIKRLTACKIAEKQFRVEMNTLGQLRHPNLVPLLGFCLVEDQKLLVYKHLCNGTLGSLLRGDKNYNGGLLLDWPTRFRVALGAARGLAWLHHGCRPPILHRNISSNVVLLDEDFDARIMDFGLARLLNSSSESNESGFVDGDLGEIGYIAPECTSTMMSASLKGDCYSFGVVLLELGTGLKPVNPDIEEEGYKGNLVDWVNRLVGGGRIEDAVDKRLCGSGYEEEIVRFLRIACNCVVSQPKERWSMYRVYESLKSMAEEQYGFSERYDEFPFLFGKQDPLQSPI</sequence>
<dbReference type="Pfam" id="PF08263">
    <property type="entry name" value="LRRNT_2"/>
    <property type="match status" value="1"/>
</dbReference>
<dbReference type="GO" id="GO:0005524">
    <property type="term" value="F:ATP binding"/>
    <property type="evidence" value="ECO:0007669"/>
    <property type="project" value="InterPro"/>
</dbReference>
<dbReference type="Pfam" id="PF13855">
    <property type="entry name" value="LRR_8"/>
    <property type="match status" value="1"/>
</dbReference>
<dbReference type="Pfam" id="PF07714">
    <property type="entry name" value="PK_Tyr_Ser-Thr"/>
    <property type="match status" value="1"/>
</dbReference>
<evidence type="ECO:0000256" key="2">
    <source>
        <dbReference type="ARBA" id="ARBA00022614"/>
    </source>
</evidence>
<evidence type="ECO:0000313" key="12">
    <source>
        <dbReference type="Proteomes" id="UP000030748"/>
    </source>
</evidence>
<evidence type="ECO:0000256" key="3">
    <source>
        <dbReference type="ARBA" id="ARBA00022692"/>
    </source>
</evidence>
<feature type="domain" description="Protein kinase" evidence="10">
    <location>
        <begin position="293"/>
        <end position="592"/>
    </location>
</feature>
<evidence type="ECO:0000259" key="10">
    <source>
        <dbReference type="PROSITE" id="PS50011"/>
    </source>
</evidence>
<dbReference type="InterPro" id="IPR001245">
    <property type="entry name" value="Ser-Thr/Tyr_kinase_cat_dom"/>
</dbReference>
<dbReference type="SUPFAM" id="SSF56112">
    <property type="entry name" value="Protein kinase-like (PK-like)"/>
    <property type="match status" value="1"/>
</dbReference>
<reference evidence="11 12" key="1">
    <citation type="journal article" date="2013" name="Proc. Natl. Acad. Sci. U.S.A.">
        <title>Fine-scale variation in meiotic recombination in Mimulus inferred from population shotgun sequencing.</title>
        <authorList>
            <person name="Hellsten U."/>
            <person name="Wright K.M."/>
            <person name="Jenkins J."/>
            <person name="Shu S."/>
            <person name="Yuan Y."/>
            <person name="Wessler S.R."/>
            <person name="Schmutz J."/>
            <person name="Willis J.H."/>
            <person name="Rokhsar D.S."/>
        </authorList>
    </citation>
    <scope>NUCLEOTIDE SEQUENCE [LARGE SCALE GENOMIC DNA]</scope>
    <source>
        <strain evidence="12">cv. DUN x IM62</strain>
    </source>
</reference>
<dbReference type="InterPro" id="IPR011009">
    <property type="entry name" value="Kinase-like_dom_sf"/>
</dbReference>
<dbReference type="GO" id="GO:0016020">
    <property type="term" value="C:membrane"/>
    <property type="evidence" value="ECO:0007669"/>
    <property type="project" value="UniProtKB-SubCell"/>
</dbReference>
<evidence type="ECO:0000256" key="1">
    <source>
        <dbReference type="ARBA" id="ARBA00004370"/>
    </source>
</evidence>
<keyword evidence="12" id="KW-1185">Reference proteome</keyword>
<dbReference type="Gene3D" id="1.10.510.10">
    <property type="entry name" value="Transferase(Phosphotransferase) domain 1"/>
    <property type="match status" value="1"/>
</dbReference>
<dbReference type="EMBL" id="KI630728">
    <property type="protein sequence ID" value="EYU34129.1"/>
    <property type="molecule type" value="Genomic_DNA"/>
</dbReference>
<dbReference type="InterPro" id="IPR013210">
    <property type="entry name" value="LRR_N_plant-typ"/>
</dbReference>
<dbReference type="SUPFAM" id="SSF52058">
    <property type="entry name" value="L domain-like"/>
    <property type="match status" value="1"/>
</dbReference>
<feature type="non-terminal residue" evidence="11">
    <location>
        <position position="1"/>
    </location>
</feature>
<proteinExistence type="predicted"/>
<accession>A0A022R2E3</accession>
<feature type="transmembrane region" description="Helical" evidence="8">
    <location>
        <begin position="209"/>
        <end position="234"/>
    </location>
</feature>